<keyword evidence="2" id="KW-1185">Reference proteome</keyword>
<accession>A0ACB9SF51</accession>
<evidence type="ECO:0000313" key="1">
    <source>
        <dbReference type="EMBL" id="KAI4390045.1"/>
    </source>
</evidence>
<proteinExistence type="predicted"/>
<dbReference type="Proteomes" id="UP001057402">
    <property type="component" value="Chromosome 1"/>
</dbReference>
<sequence>MTTHSLDPRDGAADDDGHPPRTGTLWSCIAHIITAVVGAGVLSLAWSVAQLGWIAGPISLLGFAVITYVSAVLLADCYRCPDPVMGTRNYSYSDAVGAFLGRDRSILIFIAFRIQTKNVYAIRKSNCYHERGHEALCHFESRTYMLFFGGIQIIMSFIPDYHNMTWVSVMAAIMSFTYSFIGSGLGFAKILENRRVKGGITGAPAATIQEKLWNTFEALGDIAFAYTYARVLLEIQDTLKSPPSENKTMKKASMVSILMVTFLYFGCGCFGYAAFGNGTPGNLLTGFGFFEPYWLVDLANTCIVLHLIGGYQVYSQPIFARSERWIVEKFPSSPFVNGIHTVKVPFLPVLQLNLMKIILRTAYVLFTTVIALLFPYFNSILGVLGSLNFWPMAIYFPVEMYIVQKKISPWTRTWVVLQSFSFVCFTITVLCFLGSFQGLIRSKFR</sequence>
<protein>
    <submittedName>
        <fullName evidence="1">Uncharacterized protein</fullName>
    </submittedName>
</protein>
<name>A0ACB9SF51_9MYRT</name>
<dbReference type="EMBL" id="CM042880">
    <property type="protein sequence ID" value="KAI4390045.1"/>
    <property type="molecule type" value="Genomic_DNA"/>
</dbReference>
<reference evidence="2" key="1">
    <citation type="journal article" date="2023" name="Front. Plant Sci.">
        <title>Chromosomal-level genome assembly of Melastoma candidum provides insights into trichome evolution.</title>
        <authorList>
            <person name="Zhong Y."/>
            <person name="Wu W."/>
            <person name="Sun C."/>
            <person name="Zou P."/>
            <person name="Liu Y."/>
            <person name="Dai S."/>
            <person name="Zhou R."/>
        </authorList>
    </citation>
    <scope>NUCLEOTIDE SEQUENCE [LARGE SCALE GENOMIC DNA]</scope>
</reference>
<gene>
    <name evidence="1" type="ORF">MLD38_002200</name>
</gene>
<comment type="caution">
    <text evidence="1">The sequence shown here is derived from an EMBL/GenBank/DDBJ whole genome shotgun (WGS) entry which is preliminary data.</text>
</comment>
<organism evidence="1 2">
    <name type="scientific">Melastoma candidum</name>
    <dbReference type="NCBI Taxonomy" id="119954"/>
    <lineage>
        <taxon>Eukaryota</taxon>
        <taxon>Viridiplantae</taxon>
        <taxon>Streptophyta</taxon>
        <taxon>Embryophyta</taxon>
        <taxon>Tracheophyta</taxon>
        <taxon>Spermatophyta</taxon>
        <taxon>Magnoliopsida</taxon>
        <taxon>eudicotyledons</taxon>
        <taxon>Gunneridae</taxon>
        <taxon>Pentapetalae</taxon>
        <taxon>rosids</taxon>
        <taxon>malvids</taxon>
        <taxon>Myrtales</taxon>
        <taxon>Melastomataceae</taxon>
        <taxon>Melastomatoideae</taxon>
        <taxon>Melastomateae</taxon>
        <taxon>Melastoma</taxon>
    </lineage>
</organism>
<evidence type="ECO:0000313" key="2">
    <source>
        <dbReference type="Proteomes" id="UP001057402"/>
    </source>
</evidence>